<feature type="domain" description="Peptidase M20 dimerisation" evidence="5">
    <location>
        <begin position="214"/>
        <end position="308"/>
    </location>
</feature>
<gene>
    <name evidence="6" type="ORF">CVV65_09560</name>
</gene>
<keyword evidence="2" id="KW-0378">Hydrolase</keyword>
<dbReference type="AlphaFoldDB" id="A0A2K8N779"/>
<keyword evidence="3" id="KW-0862">Zinc</keyword>
<dbReference type="PIRSF" id="PIRSF001235">
    <property type="entry name" value="Amidase_carbamoylase"/>
    <property type="match status" value="1"/>
</dbReference>
<proteinExistence type="inferred from homology"/>
<dbReference type="InterPro" id="IPR010158">
    <property type="entry name" value="Amidase_Cbmase"/>
</dbReference>
<keyword evidence="3" id="KW-0479">Metal-binding</keyword>
<feature type="binding site" evidence="3">
    <location>
        <position position="382"/>
    </location>
    <ligand>
        <name>Zn(2+)</name>
        <dbReference type="ChEBI" id="CHEBI:29105"/>
        <label>2</label>
    </ligand>
</feature>
<evidence type="ECO:0000313" key="6">
    <source>
        <dbReference type="EMBL" id="ATY85143.1"/>
    </source>
</evidence>
<dbReference type="Gene3D" id="3.30.70.360">
    <property type="match status" value="1"/>
</dbReference>
<name>A0A2K8N779_9BACL</name>
<dbReference type="GO" id="GO:0016813">
    <property type="term" value="F:hydrolase activity, acting on carbon-nitrogen (but not peptide) bonds, in linear amidines"/>
    <property type="evidence" value="ECO:0007669"/>
    <property type="project" value="InterPro"/>
</dbReference>
<dbReference type="Gene3D" id="3.40.630.10">
    <property type="entry name" value="Zn peptidases"/>
    <property type="match status" value="1"/>
</dbReference>
<evidence type="ECO:0000256" key="4">
    <source>
        <dbReference type="PIRSR" id="PIRSR001235-2"/>
    </source>
</evidence>
<dbReference type="InterPro" id="IPR036264">
    <property type="entry name" value="Bact_exopeptidase_dim_dom"/>
</dbReference>
<dbReference type="EMBL" id="CP024955">
    <property type="protein sequence ID" value="ATY85143.1"/>
    <property type="molecule type" value="Genomic_DNA"/>
</dbReference>
<evidence type="ECO:0000256" key="1">
    <source>
        <dbReference type="ARBA" id="ARBA00006153"/>
    </source>
</evidence>
<reference evidence="7" key="1">
    <citation type="submission" date="2017-11" db="EMBL/GenBank/DDBJ databases">
        <title>Complete Genome Sequence of Kyrpidia sp. Strain EA-1, a thermophilic, hydrogen-oxidizing Bacterium, isolated from the Azores.</title>
        <authorList>
            <person name="Reiner J.E."/>
            <person name="Lapp C.J."/>
            <person name="Bunk B."/>
            <person name="Gescher J."/>
        </authorList>
    </citation>
    <scope>NUCLEOTIDE SEQUENCE [LARGE SCALE GENOMIC DNA]</scope>
    <source>
        <strain evidence="7">EA-1</strain>
    </source>
</reference>
<dbReference type="NCBIfam" id="NF006771">
    <property type="entry name" value="PRK09290.1-5"/>
    <property type="match status" value="1"/>
</dbReference>
<dbReference type="InterPro" id="IPR002933">
    <property type="entry name" value="Peptidase_M20"/>
</dbReference>
<dbReference type="NCBIfam" id="TIGR01879">
    <property type="entry name" value="hydantase"/>
    <property type="match status" value="1"/>
</dbReference>
<feature type="binding site" evidence="3">
    <location>
        <position position="89"/>
    </location>
    <ligand>
        <name>Zn(2+)</name>
        <dbReference type="ChEBI" id="CHEBI:29105"/>
        <label>1</label>
    </ligand>
</feature>
<dbReference type="Pfam" id="PF01546">
    <property type="entry name" value="Peptidase_M20"/>
    <property type="match status" value="1"/>
</dbReference>
<comment type="similarity">
    <text evidence="1">Belongs to the peptidase M20 family.</text>
</comment>
<feature type="binding site" evidence="4">
    <location>
        <position position="214"/>
    </location>
    <ligand>
        <name>allantoate</name>
        <dbReference type="ChEBI" id="CHEBI:17536"/>
    </ligand>
</feature>
<dbReference type="RefSeq" id="WP_100667936.1">
    <property type="nucleotide sequence ID" value="NZ_CP024955.1"/>
</dbReference>
<evidence type="ECO:0000313" key="7">
    <source>
        <dbReference type="Proteomes" id="UP000231932"/>
    </source>
</evidence>
<dbReference type="Pfam" id="PF07687">
    <property type="entry name" value="M20_dimer"/>
    <property type="match status" value="1"/>
</dbReference>
<feature type="binding site" evidence="3">
    <location>
        <position position="89"/>
    </location>
    <ligand>
        <name>Zn(2+)</name>
        <dbReference type="ChEBI" id="CHEBI:29105"/>
        <label>2</label>
    </ligand>
</feature>
<dbReference type="SUPFAM" id="SSF55031">
    <property type="entry name" value="Bacterial exopeptidase dimerisation domain"/>
    <property type="match status" value="1"/>
</dbReference>
<dbReference type="SUPFAM" id="SSF53187">
    <property type="entry name" value="Zn-dependent exopeptidases"/>
    <property type="match status" value="1"/>
</dbReference>
<protein>
    <recommendedName>
        <fullName evidence="5">Peptidase M20 dimerisation domain-containing protein</fullName>
    </recommendedName>
</protein>
<dbReference type="CDD" id="cd03884">
    <property type="entry name" value="M20_bAS"/>
    <property type="match status" value="1"/>
</dbReference>
<dbReference type="InterPro" id="IPR011650">
    <property type="entry name" value="Peptidase_M20_dimer"/>
</dbReference>
<feature type="binding site" evidence="3">
    <location>
        <position position="189"/>
    </location>
    <ligand>
        <name>Zn(2+)</name>
        <dbReference type="ChEBI" id="CHEBI:29105"/>
        <label>1</label>
    </ligand>
</feature>
<dbReference type="KEGG" id="kyr:CVV65_09560"/>
<evidence type="ECO:0000256" key="3">
    <source>
        <dbReference type="PIRSR" id="PIRSR001235-1"/>
    </source>
</evidence>
<dbReference type="PROSITE" id="PS00758">
    <property type="entry name" value="ARGE_DAPE_CPG2_1"/>
    <property type="match status" value="1"/>
</dbReference>
<dbReference type="PANTHER" id="PTHR32494">
    <property type="entry name" value="ALLANTOATE DEIMINASE-RELATED"/>
    <property type="match status" value="1"/>
</dbReference>
<dbReference type="InterPro" id="IPR001261">
    <property type="entry name" value="ArgE/DapE_CS"/>
</dbReference>
<dbReference type="OrthoDB" id="9808195at2"/>
<feature type="binding site" evidence="4">
    <location>
        <position position="288"/>
    </location>
    <ligand>
        <name>allantoate</name>
        <dbReference type="ChEBI" id="CHEBI:17536"/>
    </ligand>
</feature>
<comment type="cofactor">
    <cofactor evidence="3">
        <name>Zn(2+)</name>
        <dbReference type="ChEBI" id="CHEBI:29105"/>
    </cofactor>
    <text evidence="3">Binds 2 Zn(2+) ions per subunit.</text>
</comment>
<feature type="binding site" evidence="3">
    <location>
        <position position="78"/>
    </location>
    <ligand>
        <name>Zn(2+)</name>
        <dbReference type="ChEBI" id="CHEBI:29105"/>
        <label>1</label>
    </ligand>
</feature>
<evidence type="ECO:0000259" key="5">
    <source>
        <dbReference type="Pfam" id="PF07687"/>
    </source>
</evidence>
<keyword evidence="7" id="KW-1185">Reference proteome</keyword>
<organism evidence="6 7">
    <name type="scientific">Kyrpidia spormannii</name>
    <dbReference type="NCBI Taxonomy" id="2055160"/>
    <lineage>
        <taxon>Bacteria</taxon>
        <taxon>Bacillati</taxon>
        <taxon>Bacillota</taxon>
        <taxon>Bacilli</taxon>
        <taxon>Bacillales</taxon>
        <taxon>Alicyclobacillaceae</taxon>
        <taxon>Kyrpidia</taxon>
    </lineage>
</organism>
<dbReference type="Proteomes" id="UP000231932">
    <property type="component" value="Chromosome"/>
</dbReference>
<sequence length="442" mass="47364">MASVERLWRDLMELATIGAGAGRGITRLAFSQDDLQAKMWVIERFKQAGLQVHQDSFGNVFARRPGRVAVPAVAVGSHLDTVVAGGVFDGALGVLAALEVARSWNESGLETELPLEIVVFAAEESARFGVSTLGSRAVTGQLNGGDLDTISDRNGVPLSRALEQAGFDPRSVASCVLPPGKYACFVELHIEQGPELERLGVPVGLVTGIAAPTRFRVTIEGTALHSGTVPMGRRRDALVAAAQLVEAVEAIALSERDHWLVGTVASVDVFPGSTNTIPGRVEMRGEFRSTSREVKDRAMDRFLTYCEEVRQTRGVTVEVSIVQRDDPTVMHEGLIEELERTCRELEVPYHRMPSGAGHDAMNMGKICPAAMIFVPSRGGVSHHPDEWTDQKDLAPGLAVLDRFLTRLTGAAVAKRPGITDLGDVTVGGRTDGHAIHADGGLT</sequence>
<evidence type="ECO:0000256" key="2">
    <source>
        <dbReference type="ARBA" id="ARBA00022801"/>
    </source>
</evidence>
<feature type="binding site" evidence="3">
    <location>
        <position position="124"/>
    </location>
    <ligand>
        <name>Zn(2+)</name>
        <dbReference type="ChEBI" id="CHEBI:29105"/>
        <label>2</label>
    </ligand>
</feature>
<dbReference type="PANTHER" id="PTHR32494:SF5">
    <property type="entry name" value="ALLANTOATE AMIDOHYDROLASE"/>
    <property type="match status" value="1"/>
</dbReference>
<dbReference type="GO" id="GO:0046872">
    <property type="term" value="F:metal ion binding"/>
    <property type="evidence" value="ECO:0007669"/>
    <property type="project" value="UniProtKB-KW"/>
</dbReference>
<feature type="binding site" evidence="4">
    <location>
        <position position="275"/>
    </location>
    <ligand>
        <name>allantoate</name>
        <dbReference type="ChEBI" id="CHEBI:17536"/>
    </ligand>
</feature>
<accession>A0A2K8N779</accession>